<name>A0A8J3JSU3_9ACTN</name>
<evidence type="ECO:0000313" key="3">
    <source>
        <dbReference type="Proteomes" id="UP000619293"/>
    </source>
</evidence>
<feature type="region of interest" description="Disordered" evidence="1">
    <location>
        <begin position="229"/>
        <end position="251"/>
    </location>
</feature>
<feature type="compositionally biased region" description="Low complexity" evidence="1">
    <location>
        <begin position="231"/>
        <end position="243"/>
    </location>
</feature>
<dbReference type="EMBL" id="BONG01000023">
    <property type="protein sequence ID" value="GIF90437.1"/>
    <property type="molecule type" value="Genomic_DNA"/>
</dbReference>
<dbReference type="Proteomes" id="UP000619293">
    <property type="component" value="Unassembled WGS sequence"/>
</dbReference>
<protein>
    <submittedName>
        <fullName evidence="2">Uncharacterized protein</fullName>
    </submittedName>
</protein>
<comment type="caution">
    <text evidence="2">The sequence shown here is derived from an EMBL/GenBank/DDBJ whole genome shotgun (WGS) entry which is preliminary data.</text>
</comment>
<sequence length="251" mass="27436">MRRDPGRTEINFALACDKSCRNVARLGQAPKILFRYGSAMTSTASQEPIRLVYGHAQLHDSLAFADATTAAAEAAEIEAIATATTWGEARGLQTRHVSNPVAFDDPDDDPNEEPDDAAFDINEVNCVVEGDWPPMVTARAFDLLPEDLQARFGSSDFTALNGDFLNIPVEREAELIGELRNRGIEVTRDDALINVLDGRSRGTAEPHIMAALRYPSALSSSWCYSRRACQSSTPSPSAATAPTRLRRRVRT</sequence>
<evidence type="ECO:0000256" key="1">
    <source>
        <dbReference type="SAM" id="MobiDB-lite"/>
    </source>
</evidence>
<keyword evidence="3" id="KW-1185">Reference proteome</keyword>
<evidence type="ECO:0000313" key="2">
    <source>
        <dbReference type="EMBL" id="GIF90437.1"/>
    </source>
</evidence>
<accession>A0A8J3JSU3</accession>
<reference evidence="2 3" key="1">
    <citation type="submission" date="2021-01" db="EMBL/GenBank/DDBJ databases">
        <title>Whole genome shotgun sequence of Catellatospora chokoriensis NBRC 107358.</title>
        <authorList>
            <person name="Komaki H."/>
            <person name="Tamura T."/>
        </authorList>
    </citation>
    <scope>NUCLEOTIDE SEQUENCE [LARGE SCALE GENOMIC DNA]</scope>
    <source>
        <strain evidence="2 3">NBRC 107358</strain>
    </source>
</reference>
<gene>
    <name evidence="2" type="ORF">Cch02nite_38810</name>
</gene>
<organism evidence="2 3">
    <name type="scientific">Catellatospora chokoriensis</name>
    <dbReference type="NCBI Taxonomy" id="310353"/>
    <lineage>
        <taxon>Bacteria</taxon>
        <taxon>Bacillati</taxon>
        <taxon>Actinomycetota</taxon>
        <taxon>Actinomycetes</taxon>
        <taxon>Micromonosporales</taxon>
        <taxon>Micromonosporaceae</taxon>
        <taxon>Catellatospora</taxon>
    </lineage>
</organism>
<dbReference type="AlphaFoldDB" id="A0A8J3JSU3"/>
<proteinExistence type="predicted"/>